<accession>A0A5M9NNW8</accession>
<dbReference type="AlphaFoldDB" id="A0A5M9NNW8"/>
<dbReference type="Proteomes" id="UP000322521">
    <property type="component" value="Unassembled WGS sequence"/>
</dbReference>
<gene>
    <name evidence="1" type="ORF">F4W18_15335</name>
</gene>
<sequence>MKKLNITINIDAYDEKFPFYDLDGYDCPDELYVVVDLDTGDCSLLNRSAGEKGVSFEKHNGSEEWFKVDPKVTVENLLEAIESNRTLLEELMNETRIEYKGSNKIGITSERAIEIIQHFEMDGFGEVSEDYIITDEEDLLFYAEELEGEFGDKVFLDASEDVAQMRLKLLAESVVATHGENMTEWVLENIDSIMWGIRERYVEESHC</sequence>
<evidence type="ECO:0000313" key="1">
    <source>
        <dbReference type="EMBL" id="KAA8672331.1"/>
    </source>
</evidence>
<evidence type="ECO:0000313" key="2">
    <source>
        <dbReference type="Proteomes" id="UP000322521"/>
    </source>
</evidence>
<protein>
    <submittedName>
        <fullName evidence="1">Uncharacterized protein</fullName>
    </submittedName>
</protein>
<organism evidence="1 2">
    <name type="scientific">Vibrio gigantis</name>
    <dbReference type="NCBI Taxonomy" id="296199"/>
    <lineage>
        <taxon>Bacteria</taxon>
        <taxon>Pseudomonadati</taxon>
        <taxon>Pseudomonadota</taxon>
        <taxon>Gammaproteobacteria</taxon>
        <taxon>Vibrionales</taxon>
        <taxon>Vibrionaceae</taxon>
        <taxon>Vibrio</taxon>
    </lineage>
</organism>
<keyword evidence="2" id="KW-1185">Reference proteome</keyword>
<proteinExistence type="predicted"/>
<comment type="caution">
    <text evidence="1">The sequence shown here is derived from an EMBL/GenBank/DDBJ whole genome shotgun (WGS) entry which is preliminary data.</text>
</comment>
<name>A0A5M9NNW8_9VIBR</name>
<dbReference type="EMBL" id="VXJS01000009">
    <property type="protein sequence ID" value="KAA8672331.1"/>
    <property type="molecule type" value="Genomic_DNA"/>
</dbReference>
<dbReference type="RefSeq" id="WP_086713499.1">
    <property type="nucleotide sequence ID" value="NZ_AP025492.1"/>
</dbReference>
<reference evidence="1 2" key="1">
    <citation type="submission" date="2019-09" db="EMBL/GenBank/DDBJ databases">
        <title>Draft genome sequence of various Type strains from the CCUG.</title>
        <authorList>
            <person name="Pineiro-Iglesias B."/>
            <person name="Tunovic T."/>
            <person name="Unosson C."/>
            <person name="Inganas E."/>
            <person name="Ohlen M."/>
            <person name="Cardew S."/>
            <person name="Jensie-Markopoulos S."/>
            <person name="Salva-Serra F."/>
            <person name="Jaen-Luchoro D."/>
            <person name="Karlsson R."/>
            <person name="Svensson-Stadler L."/>
            <person name="Chun J."/>
            <person name="Moore E."/>
        </authorList>
    </citation>
    <scope>NUCLEOTIDE SEQUENCE [LARGE SCALE GENOMIC DNA]</scope>
    <source>
        <strain evidence="1 2">CCUG 56969T</strain>
    </source>
</reference>